<dbReference type="OrthoDB" id="3208682at2"/>
<proteinExistence type="predicted"/>
<dbReference type="PANTHER" id="PTHR46623:SF6">
    <property type="entry name" value="ALPHA_BETA-HYDROLASES SUPERFAMILY PROTEIN"/>
    <property type="match status" value="1"/>
</dbReference>
<keyword evidence="3" id="KW-1185">Reference proteome</keyword>
<evidence type="ECO:0000259" key="1">
    <source>
        <dbReference type="Pfam" id="PF01738"/>
    </source>
</evidence>
<accession>A0A6N7EHW0</accession>
<dbReference type="Gene3D" id="3.40.50.1820">
    <property type="entry name" value="alpha/beta hydrolase"/>
    <property type="match status" value="1"/>
</dbReference>
<protein>
    <submittedName>
        <fullName evidence="2">Dienelactone hydrolase family protein</fullName>
    </submittedName>
</protein>
<reference evidence="2 3" key="1">
    <citation type="submission" date="2019-10" db="EMBL/GenBank/DDBJ databases">
        <title>Georgenia wutianyii sp. nov. and Georgenia yuyongxinii sp. nov. isolated from plateau pika (Ochotona curzoniae) in the Qinghai-Tibet plateau of China.</title>
        <authorList>
            <person name="Tian Z."/>
        </authorList>
    </citation>
    <scope>NUCLEOTIDE SEQUENCE [LARGE SCALE GENOMIC DNA]</scope>
    <source>
        <strain evidence="2 3">JCM 19765</strain>
    </source>
</reference>
<feature type="domain" description="Dienelactone hydrolase" evidence="1">
    <location>
        <begin position="17"/>
        <end position="227"/>
    </location>
</feature>
<gene>
    <name evidence="2" type="ORF">GB881_05785</name>
</gene>
<dbReference type="PANTHER" id="PTHR46623">
    <property type="entry name" value="CARBOXYMETHYLENEBUTENOLIDASE-RELATED"/>
    <property type="match status" value="1"/>
</dbReference>
<comment type="caution">
    <text evidence="2">The sequence shown here is derived from an EMBL/GenBank/DDBJ whole genome shotgun (WGS) entry which is preliminary data.</text>
</comment>
<organism evidence="2 3">
    <name type="scientific">Georgenia subflava</name>
    <dbReference type="NCBI Taxonomy" id="1622177"/>
    <lineage>
        <taxon>Bacteria</taxon>
        <taxon>Bacillati</taxon>
        <taxon>Actinomycetota</taxon>
        <taxon>Actinomycetes</taxon>
        <taxon>Micrococcales</taxon>
        <taxon>Bogoriellaceae</taxon>
        <taxon>Georgenia</taxon>
    </lineage>
</organism>
<dbReference type="Proteomes" id="UP000437709">
    <property type="component" value="Unassembled WGS sequence"/>
</dbReference>
<keyword evidence="2" id="KW-0378">Hydrolase</keyword>
<dbReference type="InterPro" id="IPR051049">
    <property type="entry name" value="Dienelactone_hydrolase-like"/>
</dbReference>
<dbReference type="AlphaFoldDB" id="A0A6N7EHW0"/>
<evidence type="ECO:0000313" key="2">
    <source>
        <dbReference type="EMBL" id="MPV36568.1"/>
    </source>
</evidence>
<dbReference type="GO" id="GO:0016787">
    <property type="term" value="F:hydrolase activity"/>
    <property type="evidence" value="ECO:0007669"/>
    <property type="project" value="UniProtKB-KW"/>
</dbReference>
<evidence type="ECO:0000313" key="3">
    <source>
        <dbReference type="Proteomes" id="UP000437709"/>
    </source>
</evidence>
<dbReference type="InterPro" id="IPR029058">
    <property type="entry name" value="AB_hydrolase_fold"/>
</dbReference>
<dbReference type="EMBL" id="WHPC01000014">
    <property type="protein sequence ID" value="MPV36568.1"/>
    <property type="molecule type" value="Genomic_DNA"/>
</dbReference>
<dbReference type="RefSeq" id="WP_152196658.1">
    <property type="nucleotide sequence ID" value="NZ_VUKD01000007.1"/>
</dbReference>
<dbReference type="SUPFAM" id="SSF53474">
    <property type="entry name" value="alpha/beta-Hydrolases"/>
    <property type="match status" value="1"/>
</dbReference>
<sequence length="239" mass="25290">MSAPVAVTVPTVDGPMPAHLWVPAGGRGPGLVLLQEIFGVSDYIRDRAGDLAELGYTVLAPEIYWRLDGTVDESREDFMDQAMALVGRLDWDTAVADGVAALRTLRERPETSGPVGVVGFCFGGGLAFSVAAADAPDVLVSYYGSALPNLLGLADQVAAPSIHHFGTDDSYIPLETVLNIREVVGGPEVEFHLHDGAGHAFDNPRPEFHHAEASAAAWQQTTAFLTRRLPVPGGPSAHS</sequence>
<dbReference type="InterPro" id="IPR002925">
    <property type="entry name" value="Dienelactn_hydro"/>
</dbReference>
<name>A0A6N7EHW0_9MICO</name>
<dbReference type="Pfam" id="PF01738">
    <property type="entry name" value="DLH"/>
    <property type="match status" value="1"/>
</dbReference>